<dbReference type="InterPro" id="IPR002686">
    <property type="entry name" value="Transposase_17"/>
</dbReference>
<dbReference type="AlphaFoldDB" id="A0A6S6TND1"/>
<dbReference type="GO" id="GO:0043565">
    <property type="term" value="F:sequence-specific DNA binding"/>
    <property type="evidence" value="ECO:0007669"/>
    <property type="project" value="TreeGrafter"/>
</dbReference>
<dbReference type="InterPro" id="IPR036515">
    <property type="entry name" value="Transposase_17_sf"/>
</dbReference>
<evidence type="ECO:0000313" key="2">
    <source>
        <dbReference type="EMBL" id="CAA6819607.1"/>
    </source>
</evidence>
<dbReference type="GO" id="GO:0004803">
    <property type="term" value="F:transposase activity"/>
    <property type="evidence" value="ECO:0007669"/>
    <property type="project" value="InterPro"/>
</dbReference>
<dbReference type="InterPro" id="IPR052715">
    <property type="entry name" value="RAYT_transposase"/>
</dbReference>
<proteinExistence type="predicted"/>
<dbReference type="EMBL" id="CACVAZ010000124">
    <property type="protein sequence ID" value="CAA6819607.1"/>
    <property type="molecule type" value="Genomic_DNA"/>
</dbReference>
<dbReference type="PANTHER" id="PTHR36966:SF1">
    <property type="entry name" value="REP-ASSOCIATED TYROSINE TRANSPOSASE"/>
    <property type="match status" value="1"/>
</dbReference>
<reference evidence="2" key="1">
    <citation type="submission" date="2020-01" db="EMBL/GenBank/DDBJ databases">
        <authorList>
            <person name="Meier V. D."/>
            <person name="Meier V D."/>
        </authorList>
    </citation>
    <scope>NUCLEOTIDE SEQUENCE</scope>
    <source>
        <strain evidence="2">HLG_WM_MAG_02</strain>
    </source>
</reference>
<dbReference type="Gene3D" id="3.30.70.1290">
    <property type="entry name" value="Transposase IS200-like"/>
    <property type="match status" value="1"/>
</dbReference>
<feature type="domain" description="Transposase IS200-like" evidence="1">
    <location>
        <begin position="20"/>
        <end position="151"/>
    </location>
</feature>
<dbReference type="PANTHER" id="PTHR36966">
    <property type="entry name" value="REP-ASSOCIATED TYROSINE TRANSPOSASE"/>
    <property type="match status" value="1"/>
</dbReference>
<organism evidence="2">
    <name type="scientific">uncultured Sulfurovum sp</name>
    <dbReference type="NCBI Taxonomy" id="269237"/>
    <lineage>
        <taxon>Bacteria</taxon>
        <taxon>Pseudomonadati</taxon>
        <taxon>Campylobacterota</taxon>
        <taxon>Epsilonproteobacteria</taxon>
        <taxon>Campylobacterales</taxon>
        <taxon>Sulfurovaceae</taxon>
        <taxon>Sulfurovum</taxon>
        <taxon>environmental samples</taxon>
    </lineage>
</organism>
<dbReference type="Pfam" id="PF01797">
    <property type="entry name" value="Y1_Tnp"/>
    <property type="match status" value="1"/>
</dbReference>
<dbReference type="SMART" id="SM01321">
    <property type="entry name" value="Y1_Tnp"/>
    <property type="match status" value="1"/>
</dbReference>
<accession>A0A6S6TND1</accession>
<sequence>MNYSNNKNRKSVRLKNYDYGKNGLYFITICIQNREHLLGNISNNIHTVYDGGLMIESIWHNLPQYYKGIETKEFVVMPNHIHGIIEFDNSSLDLSELVQRFKTFSTRQYIHGIHNNNWKPFYKKLWQRNYHEHIIRNEKSLEKLQNYIFNNPEQWKEDVLNNEIC</sequence>
<dbReference type="SUPFAM" id="SSF143422">
    <property type="entry name" value="Transposase IS200-like"/>
    <property type="match status" value="1"/>
</dbReference>
<evidence type="ECO:0000259" key="1">
    <source>
        <dbReference type="SMART" id="SM01321"/>
    </source>
</evidence>
<gene>
    <name evidence="2" type="ORF">HELGO_WM46709</name>
</gene>
<dbReference type="GO" id="GO:0006313">
    <property type="term" value="P:DNA transposition"/>
    <property type="evidence" value="ECO:0007669"/>
    <property type="project" value="InterPro"/>
</dbReference>
<name>A0A6S6TND1_9BACT</name>
<protein>
    <recommendedName>
        <fullName evidence="1">Transposase IS200-like domain-containing protein</fullName>
    </recommendedName>
</protein>